<keyword evidence="8" id="KW-1185">Reference proteome</keyword>
<evidence type="ECO:0000256" key="5">
    <source>
        <dbReference type="PIRSR" id="PIRSR015582-2"/>
    </source>
</evidence>
<evidence type="ECO:0000313" key="7">
    <source>
        <dbReference type="EMBL" id="TLS46636.1"/>
    </source>
</evidence>
<evidence type="ECO:0000256" key="3">
    <source>
        <dbReference type="ARBA" id="ARBA00022842"/>
    </source>
</evidence>
<keyword evidence="3 5" id="KW-0460">Magnesium</keyword>
<dbReference type="SUPFAM" id="SSF51621">
    <property type="entry name" value="Phosphoenolpyruvate/pyruvate domain"/>
    <property type="match status" value="1"/>
</dbReference>
<sequence length="294" mass="30665">MSTLPDRIATAKSLLFVPGDRPDRFDKALSSGADLVIVDLEDAVAAHDKDRARDHAAAWLALGNRAVLRINPPGTPWSEADLSTAADHGCPVMVPKSEDPAVLADLAARTAGRCDLIPLIETALGVERAHAVCATPGTSRAAFGNVDLAAQLGVTHDDHAALAYARARLVLASAAAGISPPVDGVTTAVRDAVVLTADIAHARRLGFTGKLCVHPAQLPAVADEFAPSAEELRWARAVLDAGDSVTTVDGEMVDKPVLDRARRVLSLADEGHLSPTNKCSSLEDASNSSTTEVF</sequence>
<feature type="binding site" evidence="4">
    <location>
        <position position="121"/>
    </location>
    <ligand>
        <name>substrate</name>
    </ligand>
</feature>
<keyword evidence="2 5" id="KW-0479">Metal-binding</keyword>
<feature type="binding site" evidence="4">
    <location>
        <position position="69"/>
    </location>
    <ligand>
        <name>substrate</name>
    </ligand>
</feature>
<dbReference type="Gene3D" id="3.20.20.60">
    <property type="entry name" value="Phosphoenolpyruvate-binding domains"/>
    <property type="match status" value="1"/>
</dbReference>
<protein>
    <submittedName>
        <fullName evidence="7">CoA ester lyase</fullName>
    </submittedName>
</protein>
<feature type="domain" description="HpcH/HpaI aldolase/citrate lyase" evidence="6">
    <location>
        <begin position="12"/>
        <end position="215"/>
    </location>
</feature>
<evidence type="ECO:0000256" key="2">
    <source>
        <dbReference type="ARBA" id="ARBA00022723"/>
    </source>
</evidence>
<dbReference type="InterPro" id="IPR015813">
    <property type="entry name" value="Pyrv/PenolPyrv_kinase-like_dom"/>
</dbReference>
<dbReference type="Pfam" id="PF03328">
    <property type="entry name" value="HpcH_HpaI"/>
    <property type="match status" value="1"/>
</dbReference>
<dbReference type="PANTHER" id="PTHR32308">
    <property type="entry name" value="LYASE BETA SUBUNIT, PUTATIVE (AFU_ORTHOLOGUE AFUA_4G13030)-RELATED"/>
    <property type="match status" value="1"/>
</dbReference>
<dbReference type="PANTHER" id="PTHR32308:SF10">
    <property type="entry name" value="CITRATE LYASE SUBUNIT BETA"/>
    <property type="match status" value="1"/>
</dbReference>
<dbReference type="GO" id="GO:0006107">
    <property type="term" value="P:oxaloacetate metabolic process"/>
    <property type="evidence" value="ECO:0007669"/>
    <property type="project" value="TreeGrafter"/>
</dbReference>
<evidence type="ECO:0000256" key="4">
    <source>
        <dbReference type="PIRSR" id="PIRSR015582-1"/>
    </source>
</evidence>
<feature type="binding site" evidence="5">
    <location>
        <position position="147"/>
    </location>
    <ligand>
        <name>Mg(2+)</name>
        <dbReference type="ChEBI" id="CHEBI:18420"/>
    </ligand>
</feature>
<dbReference type="InterPro" id="IPR040442">
    <property type="entry name" value="Pyrv_kinase-like_dom_sf"/>
</dbReference>
<comment type="caution">
    <text evidence="7">The sequence shown here is derived from an EMBL/GenBank/DDBJ whole genome shotgun (WGS) entry which is preliminary data.</text>
</comment>
<proteinExistence type="predicted"/>
<dbReference type="InterPro" id="IPR011206">
    <property type="entry name" value="Citrate_lyase_beta/mcl1/mcl2"/>
</dbReference>
<comment type="cofactor">
    <cofactor evidence="1">
        <name>Mg(2+)</name>
        <dbReference type="ChEBI" id="CHEBI:18420"/>
    </cofactor>
</comment>
<dbReference type="PIRSF" id="PIRSF015582">
    <property type="entry name" value="Cit_lyase_B"/>
    <property type="match status" value="1"/>
</dbReference>
<gene>
    <name evidence="7" type="ORF">FE633_08030</name>
</gene>
<keyword evidence="7" id="KW-0456">Lyase</keyword>
<reference evidence="7 8" key="1">
    <citation type="submission" date="2019-05" db="EMBL/GenBank/DDBJ databases">
        <title>Streptomyces sp. NEAU-C151, a novel actinomycete isolated from soil.</title>
        <authorList>
            <person name="Han L."/>
            <person name="Jiang H."/>
        </authorList>
    </citation>
    <scope>NUCLEOTIDE SEQUENCE [LARGE SCALE GENOMIC DNA]</scope>
    <source>
        <strain evidence="7 8">NEAU-C151</strain>
    </source>
</reference>
<dbReference type="InterPro" id="IPR005000">
    <property type="entry name" value="Aldolase/citrate-lyase_domain"/>
</dbReference>
<feature type="binding site" evidence="5">
    <location>
        <position position="121"/>
    </location>
    <ligand>
        <name>Mg(2+)</name>
        <dbReference type="ChEBI" id="CHEBI:18420"/>
    </ligand>
</feature>
<dbReference type="GO" id="GO:0000287">
    <property type="term" value="F:magnesium ion binding"/>
    <property type="evidence" value="ECO:0007669"/>
    <property type="project" value="TreeGrafter"/>
</dbReference>
<dbReference type="AlphaFoldDB" id="A0A5R9FXD5"/>
<dbReference type="Proteomes" id="UP000305906">
    <property type="component" value="Unassembled WGS sequence"/>
</dbReference>
<evidence type="ECO:0000256" key="1">
    <source>
        <dbReference type="ARBA" id="ARBA00001946"/>
    </source>
</evidence>
<organism evidence="7 8">
    <name type="scientific">Streptomyces montanus</name>
    <dbReference type="NCBI Taxonomy" id="2580423"/>
    <lineage>
        <taxon>Bacteria</taxon>
        <taxon>Bacillati</taxon>
        <taxon>Actinomycetota</taxon>
        <taxon>Actinomycetes</taxon>
        <taxon>Kitasatosporales</taxon>
        <taxon>Streptomycetaceae</taxon>
        <taxon>Streptomyces</taxon>
    </lineage>
</organism>
<dbReference type="EMBL" id="VBZC01000007">
    <property type="protein sequence ID" value="TLS46636.1"/>
    <property type="molecule type" value="Genomic_DNA"/>
</dbReference>
<dbReference type="GO" id="GO:0016829">
    <property type="term" value="F:lyase activity"/>
    <property type="evidence" value="ECO:0007669"/>
    <property type="project" value="UniProtKB-KW"/>
</dbReference>
<dbReference type="RefSeq" id="WP_138044397.1">
    <property type="nucleotide sequence ID" value="NZ_VBZC01000007.1"/>
</dbReference>
<evidence type="ECO:0000313" key="8">
    <source>
        <dbReference type="Proteomes" id="UP000305906"/>
    </source>
</evidence>
<accession>A0A5R9FXD5</accession>
<name>A0A5R9FXD5_9ACTN</name>
<evidence type="ECO:0000259" key="6">
    <source>
        <dbReference type="Pfam" id="PF03328"/>
    </source>
</evidence>